<feature type="transmembrane region" description="Helical" evidence="4">
    <location>
        <begin position="425"/>
        <end position="451"/>
    </location>
</feature>
<accession>A0ABV8LY66</accession>
<organism evidence="6 7">
    <name type="scientific">Hamadaea flava</name>
    <dbReference type="NCBI Taxonomy" id="1742688"/>
    <lineage>
        <taxon>Bacteria</taxon>
        <taxon>Bacillati</taxon>
        <taxon>Actinomycetota</taxon>
        <taxon>Actinomycetes</taxon>
        <taxon>Micromonosporales</taxon>
        <taxon>Micromonosporaceae</taxon>
        <taxon>Hamadaea</taxon>
    </lineage>
</organism>
<dbReference type="SUPFAM" id="SSF53756">
    <property type="entry name" value="UDP-Glycosyltransferase/glycogen phosphorylase"/>
    <property type="match status" value="1"/>
</dbReference>
<dbReference type="InterPro" id="IPR050194">
    <property type="entry name" value="Glycosyltransferase_grp1"/>
</dbReference>
<dbReference type="InterPro" id="IPR001296">
    <property type="entry name" value="Glyco_trans_1"/>
</dbReference>
<dbReference type="InterPro" id="IPR002123">
    <property type="entry name" value="Plipid/glycerol_acylTrfase"/>
</dbReference>
<proteinExistence type="predicted"/>
<keyword evidence="4" id="KW-1133">Transmembrane helix</keyword>
<evidence type="ECO:0000256" key="4">
    <source>
        <dbReference type="SAM" id="Phobius"/>
    </source>
</evidence>
<dbReference type="Pfam" id="PF01553">
    <property type="entry name" value="Acyltransferase"/>
    <property type="match status" value="1"/>
</dbReference>
<dbReference type="CDD" id="cd07989">
    <property type="entry name" value="LPLAT_AGPAT-like"/>
    <property type="match status" value="1"/>
</dbReference>
<evidence type="ECO:0000313" key="7">
    <source>
        <dbReference type="Proteomes" id="UP001595816"/>
    </source>
</evidence>
<gene>
    <name evidence="6" type="ORF">ACFOZ4_32330</name>
</gene>
<evidence type="ECO:0000259" key="5">
    <source>
        <dbReference type="SMART" id="SM00563"/>
    </source>
</evidence>
<evidence type="ECO:0000256" key="3">
    <source>
        <dbReference type="SAM" id="MobiDB-lite"/>
    </source>
</evidence>
<keyword evidence="4" id="KW-0472">Membrane</keyword>
<dbReference type="SMART" id="SM00563">
    <property type="entry name" value="PlsC"/>
    <property type="match status" value="1"/>
</dbReference>
<dbReference type="PANTHER" id="PTHR45947:SF3">
    <property type="entry name" value="SULFOQUINOVOSYL TRANSFERASE SQD2"/>
    <property type="match status" value="1"/>
</dbReference>
<keyword evidence="4" id="KW-0812">Transmembrane</keyword>
<name>A0ABV8LY66_9ACTN</name>
<evidence type="ECO:0000256" key="2">
    <source>
        <dbReference type="ARBA" id="ARBA00022679"/>
    </source>
</evidence>
<dbReference type="EC" id="2.4.-.-" evidence="6"/>
<dbReference type="Pfam" id="PF13439">
    <property type="entry name" value="Glyco_transf_4"/>
    <property type="match status" value="1"/>
</dbReference>
<dbReference type="Pfam" id="PF00534">
    <property type="entry name" value="Glycos_transf_1"/>
    <property type="match status" value="1"/>
</dbReference>
<comment type="caution">
    <text evidence="6">The sequence shown here is derived from an EMBL/GenBank/DDBJ whole genome shotgun (WGS) entry which is preliminary data.</text>
</comment>
<keyword evidence="1 6" id="KW-0328">Glycosyltransferase</keyword>
<feature type="domain" description="Phospholipid/glycerol acyltransferase" evidence="5">
    <location>
        <begin position="467"/>
        <end position="582"/>
    </location>
</feature>
<protein>
    <submittedName>
        <fullName evidence="6">Glycosyltransferase</fullName>
        <ecNumber evidence="6">2.4.-.-</ecNumber>
    </submittedName>
</protein>
<dbReference type="GO" id="GO:0016757">
    <property type="term" value="F:glycosyltransferase activity"/>
    <property type="evidence" value="ECO:0007669"/>
    <property type="project" value="UniProtKB-KW"/>
</dbReference>
<dbReference type="Proteomes" id="UP001595816">
    <property type="component" value="Unassembled WGS sequence"/>
</dbReference>
<dbReference type="EMBL" id="JBHSAY010000021">
    <property type="protein sequence ID" value="MFC4135323.1"/>
    <property type="molecule type" value="Genomic_DNA"/>
</dbReference>
<dbReference type="RefSeq" id="WP_253756541.1">
    <property type="nucleotide sequence ID" value="NZ_JAMZDZ010000001.1"/>
</dbReference>
<dbReference type="SUPFAM" id="SSF69593">
    <property type="entry name" value="Glycerol-3-phosphate (1)-acyltransferase"/>
    <property type="match status" value="1"/>
</dbReference>
<dbReference type="InterPro" id="IPR028098">
    <property type="entry name" value="Glyco_trans_4-like_N"/>
</dbReference>
<keyword evidence="7" id="KW-1185">Reference proteome</keyword>
<sequence>MIITLVIDTFNINNNGTTMSATRFAAALLARGHTVRVVTCGEPGEPGDPGDPAEPGDPALDGLEVFYLPELVVPIASRLAHRQNTLFAKPDREVLTTAVKGADVVHIYQPWALGRAAERIARELGVPAIAAFHIQPENVTYNIGLGWFRPAAHLVYLLLRLTFYGRFADIHCPSTFIAAQLRRHGYRARLHVISNGVDPAFRPFRSFPPDRVSSAGGPGPPASVGSSGSLGSSGSGGSEPFRILMVGRFSPEKRQDVLIRAVRRARHADRVQVCFAGHGPTEKRLRRLAAKLPIPARFGYYAQDELIDLIRTCDLYVHASDVEIEGLSCMEAFSCGLVPVISDSPRSATGQFALSPENLFSAGDPASLADRIDYWIEHPAARAAASAAYAQLGDLYEVDRSIKAIERVYAKAGDPPENPAGYAHWPYRLAAIAFYYAIAIPALFVWTRLLLGVRAERRTGTRPTGGALTVCNHVHFLDSALVAIAVFPRRIVVTSAPINLENRWYGWLVRLLGGIAVPTELSKLPLFFGELELFLAMGRLVHFFPEGELEPYNTALRPFKRGAFHLAAQARVPIVPLSIRFTEPTGLDRLFRRKPTMVVVRGEPIAPTETDPHSDEAIRQELARRHMTAFTTHLSADNGRSDTPR</sequence>
<reference evidence="7" key="1">
    <citation type="journal article" date="2019" name="Int. J. Syst. Evol. Microbiol.">
        <title>The Global Catalogue of Microorganisms (GCM) 10K type strain sequencing project: providing services to taxonomists for standard genome sequencing and annotation.</title>
        <authorList>
            <consortium name="The Broad Institute Genomics Platform"/>
            <consortium name="The Broad Institute Genome Sequencing Center for Infectious Disease"/>
            <person name="Wu L."/>
            <person name="Ma J."/>
        </authorList>
    </citation>
    <scope>NUCLEOTIDE SEQUENCE [LARGE SCALE GENOMIC DNA]</scope>
    <source>
        <strain evidence="7">CGMCC 4.7289</strain>
    </source>
</reference>
<feature type="region of interest" description="Disordered" evidence="3">
    <location>
        <begin position="211"/>
        <end position="236"/>
    </location>
</feature>
<dbReference type="PANTHER" id="PTHR45947">
    <property type="entry name" value="SULFOQUINOVOSYL TRANSFERASE SQD2"/>
    <property type="match status" value="1"/>
</dbReference>
<evidence type="ECO:0000256" key="1">
    <source>
        <dbReference type="ARBA" id="ARBA00022676"/>
    </source>
</evidence>
<evidence type="ECO:0000313" key="6">
    <source>
        <dbReference type="EMBL" id="MFC4135323.1"/>
    </source>
</evidence>
<keyword evidence="2 6" id="KW-0808">Transferase</keyword>
<dbReference type="Gene3D" id="3.40.50.2000">
    <property type="entry name" value="Glycogen Phosphorylase B"/>
    <property type="match status" value="2"/>
</dbReference>